<evidence type="ECO:0000313" key="2">
    <source>
        <dbReference type="EMBL" id="PSB14936.1"/>
    </source>
</evidence>
<accession>A0A2T1D3A1</accession>
<feature type="compositionally biased region" description="Polar residues" evidence="1">
    <location>
        <begin position="44"/>
        <end position="58"/>
    </location>
</feature>
<feature type="region of interest" description="Disordered" evidence="1">
    <location>
        <begin position="44"/>
        <end position="67"/>
    </location>
</feature>
<comment type="caution">
    <text evidence="2">The sequence shown here is derived from an EMBL/GenBank/DDBJ whole genome shotgun (WGS) entry which is preliminary data.</text>
</comment>
<reference evidence="2 3" key="2">
    <citation type="submission" date="2018-03" db="EMBL/GenBank/DDBJ databases">
        <title>The ancient ancestry and fast evolution of plastids.</title>
        <authorList>
            <person name="Moore K.R."/>
            <person name="Magnabosco C."/>
            <person name="Momper L."/>
            <person name="Gold D.A."/>
            <person name="Bosak T."/>
            <person name="Fournier G.P."/>
        </authorList>
    </citation>
    <scope>NUCLEOTIDE SEQUENCE [LARGE SCALE GENOMIC DNA]</scope>
    <source>
        <strain evidence="2 3">ULC007</strain>
    </source>
</reference>
<sequence>MSEYDGCKPIYQVERSLLVLSAKSRNSDDRCLAKNRHLQKISNRYASSHKSTMSNKPETQFLPRSAEAPTTLDSLTSYDRAFNFEQWAQQVRPQLIAALNKRGTK</sequence>
<organism evidence="2 3">
    <name type="scientific">Phormidesmis priestleyi ULC007</name>
    <dbReference type="NCBI Taxonomy" id="1920490"/>
    <lineage>
        <taxon>Bacteria</taxon>
        <taxon>Bacillati</taxon>
        <taxon>Cyanobacteriota</taxon>
        <taxon>Cyanophyceae</taxon>
        <taxon>Leptolyngbyales</taxon>
        <taxon>Leptolyngbyaceae</taxon>
        <taxon>Phormidesmis</taxon>
    </lineage>
</organism>
<dbReference type="RefSeq" id="WP_073072890.1">
    <property type="nucleotide sequence ID" value="NZ_MPPI01000020.1"/>
</dbReference>
<dbReference type="AlphaFoldDB" id="A0A2T1D3A1"/>
<reference evidence="2 3" key="1">
    <citation type="submission" date="2018-02" db="EMBL/GenBank/DDBJ databases">
        <authorList>
            <person name="Cohen D.B."/>
            <person name="Kent A.D."/>
        </authorList>
    </citation>
    <scope>NUCLEOTIDE SEQUENCE [LARGE SCALE GENOMIC DNA]</scope>
    <source>
        <strain evidence="2 3">ULC007</strain>
    </source>
</reference>
<proteinExistence type="predicted"/>
<dbReference type="EMBL" id="PVWG01000073">
    <property type="protein sequence ID" value="PSB14936.1"/>
    <property type="molecule type" value="Genomic_DNA"/>
</dbReference>
<name>A0A2T1D3A1_9CYAN</name>
<evidence type="ECO:0000313" key="3">
    <source>
        <dbReference type="Proteomes" id="UP000238634"/>
    </source>
</evidence>
<keyword evidence="3" id="KW-1185">Reference proteome</keyword>
<evidence type="ECO:0000256" key="1">
    <source>
        <dbReference type="SAM" id="MobiDB-lite"/>
    </source>
</evidence>
<dbReference type="Proteomes" id="UP000238634">
    <property type="component" value="Unassembled WGS sequence"/>
</dbReference>
<protein>
    <submittedName>
        <fullName evidence="2">Uncharacterized protein</fullName>
    </submittedName>
</protein>
<gene>
    <name evidence="2" type="ORF">C7B65_25575</name>
</gene>